<comment type="caution">
    <text evidence="7">The sequence shown here is derived from an EMBL/GenBank/DDBJ whole genome shotgun (WGS) entry which is preliminary data.</text>
</comment>
<dbReference type="PANTHER" id="PTHR23521">
    <property type="entry name" value="TRANSPORTER MFS SUPERFAMILY"/>
    <property type="match status" value="1"/>
</dbReference>
<feature type="transmembrane region" description="Helical" evidence="5">
    <location>
        <begin position="54"/>
        <end position="78"/>
    </location>
</feature>
<dbReference type="InterPro" id="IPR020846">
    <property type="entry name" value="MFS_dom"/>
</dbReference>
<proteinExistence type="predicted"/>
<organism evidence="7 8">
    <name type="scientific">Nocardioides kribbensis</name>
    <dbReference type="NCBI Taxonomy" id="305517"/>
    <lineage>
        <taxon>Bacteria</taxon>
        <taxon>Bacillati</taxon>
        <taxon>Actinomycetota</taxon>
        <taxon>Actinomycetes</taxon>
        <taxon>Propionibacteriales</taxon>
        <taxon>Nocardioidaceae</taxon>
        <taxon>Nocardioides</taxon>
    </lineage>
</organism>
<dbReference type="Pfam" id="PF07690">
    <property type="entry name" value="MFS_1"/>
    <property type="match status" value="1"/>
</dbReference>
<name>A0ABV1NZH7_9ACTN</name>
<evidence type="ECO:0000259" key="6">
    <source>
        <dbReference type="PROSITE" id="PS50850"/>
    </source>
</evidence>
<dbReference type="EMBL" id="JBEGDP010000011">
    <property type="protein sequence ID" value="MEQ7847880.1"/>
    <property type="molecule type" value="Genomic_DNA"/>
</dbReference>
<accession>A0ABV1NZH7</accession>
<feature type="transmembrane region" description="Helical" evidence="5">
    <location>
        <begin position="382"/>
        <end position="405"/>
    </location>
</feature>
<keyword evidence="8" id="KW-1185">Reference proteome</keyword>
<keyword evidence="3 5" id="KW-1133">Transmembrane helix</keyword>
<dbReference type="Gene3D" id="1.20.1250.20">
    <property type="entry name" value="MFS general substrate transporter like domains"/>
    <property type="match status" value="2"/>
</dbReference>
<sequence>MPPATTTDAGPRSSPAWALTVVAASTLLTMGVWFSATAVVPRLEVAWGLGSGGAAALTIAVQVGFVLGAVGSAVLGLADALPGRALMAAGALGAAACTAGLLLADGLALAVPLRLLTGVCLALFYPVALKEVSAWFLRGRGVALGLMIGALTLGSALPHLVGGLAGGGTGAAGPDWRVVVGVTSALAVAGGLLLAAVRGEGPHAVARGPVSLGAGFRALARRDVLLADLGYVGHMWELYAMWAGVGAFLLALPQVAARPDAAAYAGVLASACIGVGALGCLLGGVLGDRWGRPRAALLSLVCSGGAALVLAASYPVAPLGVVVGLCAFWGFWVIADSAQFSAMVTESVPPGSVGGALSVQLALGYATTTLTLWLVPALVDAVSWRLALVVLALGPAVGAAAMVAAERGRGSAQPSAATAAS</sequence>
<dbReference type="Proteomes" id="UP001482520">
    <property type="component" value="Unassembled WGS sequence"/>
</dbReference>
<feature type="transmembrane region" description="Helical" evidence="5">
    <location>
        <begin position="109"/>
        <end position="129"/>
    </location>
</feature>
<keyword evidence="2 5" id="KW-0812">Transmembrane</keyword>
<dbReference type="SUPFAM" id="SSF103473">
    <property type="entry name" value="MFS general substrate transporter"/>
    <property type="match status" value="1"/>
</dbReference>
<dbReference type="RefSeq" id="WP_349804744.1">
    <property type="nucleotide sequence ID" value="NZ_JBEGDP010000011.1"/>
</dbReference>
<gene>
    <name evidence="7" type="ORF">V6R90_11385</name>
</gene>
<dbReference type="InterPro" id="IPR011701">
    <property type="entry name" value="MFS"/>
</dbReference>
<feature type="transmembrane region" description="Helical" evidence="5">
    <location>
        <begin position="141"/>
        <end position="161"/>
    </location>
</feature>
<feature type="transmembrane region" description="Helical" evidence="5">
    <location>
        <begin position="238"/>
        <end position="256"/>
    </location>
</feature>
<evidence type="ECO:0000313" key="7">
    <source>
        <dbReference type="EMBL" id="MEQ7847880.1"/>
    </source>
</evidence>
<feature type="transmembrane region" description="Helical" evidence="5">
    <location>
        <begin position="262"/>
        <end position="283"/>
    </location>
</feature>
<feature type="transmembrane region" description="Helical" evidence="5">
    <location>
        <begin position="356"/>
        <end position="376"/>
    </location>
</feature>
<feature type="transmembrane region" description="Helical" evidence="5">
    <location>
        <begin position="318"/>
        <end position="335"/>
    </location>
</feature>
<feature type="domain" description="Major facilitator superfamily (MFS) profile" evidence="6">
    <location>
        <begin position="223"/>
        <end position="421"/>
    </location>
</feature>
<dbReference type="PROSITE" id="PS50850">
    <property type="entry name" value="MFS"/>
    <property type="match status" value="1"/>
</dbReference>
<evidence type="ECO:0000256" key="3">
    <source>
        <dbReference type="ARBA" id="ARBA00022989"/>
    </source>
</evidence>
<keyword evidence="4 5" id="KW-0472">Membrane</keyword>
<evidence type="ECO:0000256" key="2">
    <source>
        <dbReference type="ARBA" id="ARBA00022692"/>
    </source>
</evidence>
<feature type="transmembrane region" description="Helical" evidence="5">
    <location>
        <begin position="85"/>
        <end position="103"/>
    </location>
</feature>
<feature type="transmembrane region" description="Helical" evidence="5">
    <location>
        <begin position="16"/>
        <end position="34"/>
    </location>
</feature>
<dbReference type="InterPro" id="IPR036259">
    <property type="entry name" value="MFS_trans_sf"/>
</dbReference>
<reference evidence="7 8" key="1">
    <citation type="submission" date="2024-02" db="EMBL/GenBank/DDBJ databases">
        <title>Full genome sequence of Nocardioides kribbensis.</title>
        <authorList>
            <person name="Poletto B.L."/>
            <person name="Silva G."/>
            <person name="Galante D."/>
            <person name="Campos K.R."/>
            <person name="Santos M.B.N."/>
            <person name="Sacchi C.T."/>
        </authorList>
    </citation>
    <scope>NUCLEOTIDE SEQUENCE [LARGE SCALE GENOMIC DNA]</scope>
    <source>
        <strain evidence="7 8">O4R</strain>
    </source>
</reference>
<evidence type="ECO:0000256" key="5">
    <source>
        <dbReference type="SAM" id="Phobius"/>
    </source>
</evidence>
<feature type="transmembrane region" description="Helical" evidence="5">
    <location>
        <begin position="176"/>
        <end position="197"/>
    </location>
</feature>
<evidence type="ECO:0000313" key="8">
    <source>
        <dbReference type="Proteomes" id="UP001482520"/>
    </source>
</evidence>
<evidence type="ECO:0000256" key="4">
    <source>
        <dbReference type="ARBA" id="ARBA00023136"/>
    </source>
</evidence>
<evidence type="ECO:0000256" key="1">
    <source>
        <dbReference type="ARBA" id="ARBA00004651"/>
    </source>
</evidence>
<comment type="subcellular location">
    <subcellularLocation>
        <location evidence="1">Cell membrane</location>
        <topology evidence="1">Multi-pass membrane protein</topology>
    </subcellularLocation>
</comment>
<dbReference type="PANTHER" id="PTHR23521:SF3">
    <property type="entry name" value="MFS TRANSPORTER"/>
    <property type="match status" value="1"/>
</dbReference>
<protein>
    <submittedName>
        <fullName evidence="7">MFS transporter</fullName>
    </submittedName>
</protein>